<name>A0A366H7W7_9BACT</name>
<accession>A0A366H7W7</accession>
<reference evidence="2 3" key="1">
    <citation type="submission" date="2018-06" db="EMBL/GenBank/DDBJ databases">
        <title>Genomic Encyclopedia of Type Strains, Phase IV (KMG-IV): sequencing the most valuable type-strain genomes for metagenomic binning, comparative biology and taxonomic classification.</title>
        <authorList>
            <person name="Goeker M."/>
        </authorList>
    </citation>
    <scope>NUCLEOTIDE SEQUENCE [LARGE SCALE GENOMIC DNA]</scope>
    <source>
        <strain evidence="2 3">DSM 25532</strain>
    </source>
</reference>
<evidence type="ECO:0000313" key="3">
    <source>
        <dbReference type="Proteomes" id="UP000253426"/>
    </source>
</evidence>
<protein>
    <submittedName>
        <fullName evidence="2">Uncharacterized protein</fullName>
    </submittedName>
</protein>
<gene>
    <name evidence="2" type="ORF">DES53_11338</name>
</gene>
<feature type="compositionally biased region" description="Basic residues" evidence="1">
    <location>
        <begin position="1"/>
        <end position="14"/>
    </location>
</feature>
<feature type="region of interest" description="Disordered" evidence="1">
    <location>
        <begin position="1"/>
        <end position="45"/>
    </location>
</feature>
<feature type="compositionally biased region" description="Polar residues" evidence="1">
    <location>
        <begin position="73"/>
        <end position="85"/>
    </location>
</feature>
<keyword evidence="3" id="KW-1185">Reference proteome</keyword>
<feature type="region of interest" description="Disordered" evidence="1">
    <location>
        <begin position="66"/>
        <end position="103"/>
    </location>
</feature>
<feature type="compositionally biased region" description="Low complexity" evidence="1">
    <location>
        <begin position="155"/>
        <end position="173"/>
    </location>
</feature>
<evidence type="ECO:0000256" key="1">
    <source>
        <dbReference type="SAM" id="MobiDB-lite"/>
    </source>
</evidence>
<dbReference type="Proteomes" id="UP000253426">
    <property type="component" value="Unassembled WGS sequence"/>
</dbReference>
<feature type="compositionally biased region" description="Polar residues" evidence="1">
    <location>
        <begin position="93"/>
        <end position="102"/>
    </location>
</feature>
<dbReference type="EMBL" id="QNRR01000013">
    <property type="protein sequence ID" value="RBP37656.1"/>
    <property type="molecule type" value="Genomic_DNA"/>
</dbReference>
<feature type="region of interest" description="Disordered" evidence="1">
    <location>
        <begin position="140"/>
        <end position="173"/>
    </location>
</feature>
<comment type="caution">
    <text evidence="2">The sequence shown here is derived from an EMBL/GenBank/DDBJ whole genome shotgun (WGS) entry which is preliminary data.</text>
</comment>
<sequence length="173" mass="18636">MNSRGGRARMRRFSSRGGSKASPCAPWPHTSGPYRSQRRNTMIGPSSNELRFASWSAAASAKARRRFERSARTFDTPNHTPTSTLHDGAGVGTRTQSCTSTPPAKAVSRLKLATALQDAKRSITIHRHFTAHRAAMSRACQLLTSSPANTRAGHASPSPGSTPQTPQASVRTR</sequence>
<organism evidence="2 3">
    <name type="scientific">Roseimicrobium gellanilyticum</name>
    <dbReference type="NCBI Taxonomy" id="748857"/>
    <lineage>
        <taxon>Bacteria</taxon>
        <taxon>Pseudomonadati</taxon>
        <taxon>Verrucomicrobiota</taxon>
        <taxon>Verrucomicrobiia</taxon>
        <taxon>Verrucomicrobiales</taxon>
        <taxon>Verrucomicrobiaceae</taxon>
        <taxon>Roseimicrobium</taxon>
    </lineage>
</organism>
<dbReference type="AlphaFoldDB" id="A0A366H7W7"/>
<evidence type="ECO:0000313" key="2">
    <source>
        <dbReference type="EMBL" id="RBP37656.1"/>
    </source>
</evidence>
<proteinExistence type="predicted"/>